<dbReference type="SUPFAM" id="SSF46785">
    <property type="entry name" value="Winged helix' DNA-binding domain"/>
    <property type="match status" value="1"/>
</dbReference>
<keyword evidence="3" id="KW-0238">DNA-binding</keyword>
<name>A0A3B0VPB4_9ZZZZ</name>
<gene>
    <name evidence="5" type="ORF">MNBD_GAMMA02-825</name>
</gene>
<dbReference type="GO" id="GO:0045892">
    <property type="term" value="P:negative regulation of DNA-templated transcription"/>
    <property type="evidence" value="ECO:0007669"/>
    <property type="project" value="InterPro"/>
</dbReference>
<dbReference type="Gene3D" id="1.10.10.10">
    <property type="entry name" value="Winged helix-like DNA-binding domain superfamily/Winged helix DNA-binding domain"/>
    <property type="match status" value="1"/>
</dbReference>
<reference evidence="5" key="1">
    <citation type="submission" date="2018-06" db="EMBL/GenBank/DDBJ databases">
        <authorList>
            <person name="Zhirakovskaya E."/>
        </authorList>
    </citation>
    <scope>NUCLEOTIDE SEQUENCE</scope>
</reference>
<organism evidence="5">
    <name type="scientific">hydrothermal vent metagenome</name>
    <dbReference type="NCBI Taxonomy" id="652676"/>
    <lineage>
        <taxon>unclassified sequences</taxon>
        <taxon>metagenomes</taxon>
        <taxon>ecological metagenomes</taxon>
    </lineage>
</organism>
<dbReference type="GO" id="GO:0003677">
    <property type="term" value="F:DNA binding"/>
    <property type="evidence" value="ECO:0007669"/>
    <property type="project" value="UniProtKB-KW"/>
</dbReference>
<evidence type="ECO:0000313" key="5">
    <source>
        <dbReference type="EMBL" id="VAW44711.1"/>
    </source>
</evidence>
<accession>A0A3B0VPB4</accession>
<dbReference type="PIRSF" id="PIRSF019455">
    <property type="entry name" value="CopR_AtkY"/>
    <property type="match status" value="1"/>
</dbReference>
<dbReference type="InterPro" id="IPR036390">
    <property type="entry name" value="WH_DNA-bd_sf"/>
</dbReference>
<comment type="similarity">
    <text evidence="1">Belongs to the BlaI transcriptional regulatory family.</text>
</comment>
<dbReference type="Pfam" id="PF03965">
    <property type="entry name" value="Penicillinase_R"/>
    <property type="match status" value="1"/>
</dbReference>
<evidence type="ECO:0000256" key="1">
    <source>
        <dbReference type="ARBA" id="ARBA00011046"/>
    </source>
</evidence>
<keyword evidence="4" id="KW-0804">Transcription</keyword>
<dbReference type="Gene3D" id="1.10.4040.10">
    <property type="entry name" value="Penicillinase repressor domain"/>
    <property type="match status" value="1"/>
</dbReference>
<proteinExistence type="inferred from homology"/>
<evidence type="ECO:0008006" key="6">
    <source>
        <dbReference type="Google" id="ProtNLM"/>
    </source>
</evidence>
<keyword evidence="2" id="KW-0805">Transcription regulation</keyword>
<dbReference type="EMBL" id="UOFA01000127">
    <property type="protein sequence ID" value="VAW44711.1"/>
    <property type="molecule type" value="Genomic_DNA"/>
</dbReference>
<sequence>MNNLPKPTKTELAILNIMWMISPATVRQIHEEIIKNGKTSYTTTLKMLQVMHQKGLVTRNSENKAHIYDPTLTKKATQRQMLEDLKNRLFGGSISSLVLQALGTNKTTKQSELDEIKALLDKVEENN</sequence>
<dbReference type="InterPro" id="IPR005650">
    <property type="entry name" value="BlaI_family"/>
</dbReference>
<evidence type="ECO:0000256" key="4">
    <source>
        <dbReference type="ARBA" id="ARBA00023163"/>
    </source>
</evidence>
<protein>
    <recommendedName>
        <fullName evidence="6">Transcriptional repressor, BlaI/MecI family</fullName>
    </recommendedName>
</protein>
<dbReference type="InterPro" id="IPR036388">
    <property type="entry name" value="WH-like_DNA-bd_sf"/>
</dbReference>
<evidence type="ECO:0000256" key="3">
    <source>
        <dbReference type="ARBA" id="ARBA00023125"/>
    </source>
</evidence>
<evidence type="ECO:0000256" key="2">
    <source>
        <dbReference type="ARBA" id="ARBA00023015"/>
    </source>
</evidence>
<dbReference type="AlphaFoldDB" id="A0A3B0VPB4"/>